<keyword evidence="2" id="KW-1185">Reference proteome</keyword>
<dbReference type="AlphaFoldDB" id="A0A151M1N3"/>
<comment type="caution">
    <text evidence="1">The sequence shown here is derived from an EMBL/GenBank/DDBJ whole genome shotgun (WGS) entry which is preliminary data.</text>
</comment>
<name>A0A151M1N3_ALLMI</name>
<evidence type="ECO:0000313" key="2">
    <source>
        <dbReference type="Proteomes" id="UP000050525"/>
    </source>
</evidence>
<proteinExistence type="predicted"/>
<reference evidence="1 2" key="1">
    <citation type="journal article" date="2012" name="Genome Biol.">
        <title>Sequencing three crocodilian genomes to illuminate the evolution of archosaurs and amniotes.</title>
        <authorList>
            <person name="St John J.A."/>
            <person name="Braun E.L."/>
            <person name="Isberg S.R."/>
            <person name="Miles L.G."/>
            <person name="Chong A.Y."/>
            <person name="Gongora J."/>
            <person name="Dalzell P."/>
            <person name="Moran C."/>
            <person name="Bed'hom B."/>
            <person name="Abzhanov A."/>
            <person name="Burgess S.C."/>
            <person name="Cooksey A.M."/>
            <person name="Castoe T.A."/>
            <person name="Crawford N.G."/>
            <person name="Densmore L.D."/>
            <person name="Drew J.C."/>
            <person name="Edwards S.V."/>
            <person name="Faircloth B.C."/>
            <person name="Fujita M.K."/>
            <person name="Greenwold M.J."/>
            <person name="Hoffmann F.G."/>
            <person name="Howard J.M."/>
            <person name="Iguchi T."/>
            <person name="Janes D.E."/>
            <person name="Khan S.Y."/>
            <person name="Kohno S."/>
            <person name="de Koning A.J."/>
            <person name="Lance S.L."/>
            <person name="McCarthy F.M."/>
            <person name="McCormack J.E."/>
            <person name="Merchant M.E."/>
            <person name="Peterson D.G."/>
            <person name="Pollock D.D."/>
            <person name="Pourmand N."/>
            <person name="Raney B.J."/>
            <person name="Roessler K.A."/>
            <person name="Sanford J.R."/>
            <person name="Sawyer R.H."/>
            <person name="Schmidt C.J."/>
            <person name="Triplett E.W."/>
            <person name="Tuberville T.D."/>
            <person name="Venegas-Anaya M."/>
            <person name="Howard J.T."/>
            <person name="Jarvis E.D."/>
            <person name="Guillette L.J.Jr."/>
            <person name="Glenn T.C."/>
            <person name="Green R.E."/>
            <person name="Ray D.A."/>
        </authorList>
    </citation>
    <scope>NUCLEOTIDE SEQUENCE [LARGE SCALE GENOMIC DNA]</scope>
    <source>
        <strain evidence="1">KSC_2009_1</strain>
    </source>
</reference>
<accession>A0A151M1N3</accession>
<organism evidence="1 2">
    <name type="scientific">Alligator mississippiensis</name>
    <name type="common">American alligator</name>
    <dbReference type="NCBI Taxonomy" id="8496"/>
    <lineage>
        <taxon>Eukaryota</taxon>
        <taxon>Metazoa</taxon>
        <taxon>Chordata</taxon>
        <taxon>Craniata</taxon>
        <taxon>Vertebrata</taxon>
        <taxon>Euteleostomi</taxon>
        <taxon>Archelosauria</taxon>
        <taxon>Archosauria</taxon>
        <taxon>Crocodylia</taxon>
        <taxon>Alligatoridae</taxon>
        <taxon>Alligatorinae</taxon>
        <taxon>Alligator</taxon>
    </lineage>
</organism>
<evidence type="ECO:0008006" key="3">
    <source>
        <dbReference type="Google" id="ProtNLM"/>
    </source>
</evidence>
<gene>
    <name evidence="1" type="ORF">Y1Q_0008537</name>
</gene>
<dbReference type="EMBL" id="AKHW03006817">
    <property type="protein sequence ID" value="KYO18425.1"/>
    <property type="molecule type" value="Genomic_DNA"/>
</dbReference>
<protein>
    <recommendedName>
        <fullName evidence="3">Reverse transcriptase domain-containing protein</fullName>
    </recommendedName>
</protein>
<dbReference type="Proteomes" id="UP000050525">
    <property type="component" value="Unassembled WGS sequence"/>
</dbReference>
<sequence length="163" mass="17979">MTVSHWSLFHTLEQMGGVLTCVEGPDPANEVSSEVQINGFLSAQIAMELGVWWNCPLSPILFICAIESLVHCRRQDPGICGVHILGSSKQEVEVLAYMDDLNILCWNKWLVEGALWHTRVYEVVAGAKLNVSNSTCFAVDELGDLESLGVSVTCKGVRILDRF</sequence>
<evidence type="ECO:0000313" key="1">
    <source>
        <dbReference type="EMBL" id="KYO18425.1"/>
    </source>
</evidence>